<dbReference type="STRING" id="937218.SAMN06297251_102133"/>
<dbReference type="RefSeq" id="WP_084408593.1">
    <property type="nucleotide sequence ID" value="NZ_FWXR01000002.1"/>
</dbReference>
<protein>
    <submittedName>
        <fullName evidence="1">Uncharacterized protein</fullName>
    </submittedName>
</protein>
<dbReference type="Proteomes" id="UP000192656">
    <property type="component" value="Unassembled WGS sequence"/>
</dbReference>
<reference evidence="1 2" key="1">
    <citation type="submission" date="2017-04" db="EMBL/GenBank/DDBJ databases">
        <authorList>
            <person name="Afonso C.L."/>
            <person name="Miller P.J."/>
            <person name="Scott M.A."/>
            <person name="Spackman E."/>
            <person name="Goraichik I."/>
            <person name="Dimitrov K.M."/>
            <person name="Suarez D.L."/>
            <person name="Swayne D.E."/>
        </authorList>
    </citation>
    <scope>NUCLEOTIDE SEQUENCE [LARGE SCALE GENOMIC DNA]</scope>
    <source>
        <strain evidence="1 2">CGMCC 1.10972</strain>
    </source>
</reference>
<evidence type="ECO:0000313" key="1">
    <source>
        <dbReference type="EMBL" id="SMC43039.1"/>
    </source>
</evidence>
<proteinExistence type="predicted"/>
<dbReference type="AlphaFoldDB" id="A0A1W1Z3P6"/>
<evidence type="ECO:0000313" key="2">
    <source>
        <dbReference type="Proteomes" id="UP000192656"/>
    </source>
</evidence>
<sequence length="260" mass="28390">MSLVRYALRLCAVEALKGRTLVGENVRNSRIGAIDIAADGTLRINEERGFVDVFTDDSTADENIDTRDLRENGMLAMNFETGITTTMVETDEQTAESVIVGVGIPATDDAFEATLDILDNQIVRALTDPENEWAELWRKLSGGVAKIERRRISSQDDGVRRAARQLRITLKAKADPTWGQELVETSPFMRFKALVEDRIPQHAGTVALMMGMEVEGDPVAMIRAAFGQTASEAKALGYALASDAPISGFTIKDARDEPAS</sequence>
<name>A0A1W1Z3P6_9HYPH</name>
<keyword evidence="2" id="KW-1185">Reference proteome</keyword>
<dbReference type="OrthoDB" id="7841151at2"/>
<organism evidence="1 2">
    <name type="scientific">Fulvimarina manganoxydans</name>
    <dbReference type="NCBI Taxonomy" id="937218"/>
    <lineage>
        <taxon>Bacteria</taxon>
        <taxon>Pseudomonadati</taxon>
        <taxon>Pseudomonadota</taxon>
        <taxon>Alphaproteobacteria</taxon>
        <taxon>Hyphomicrobiales</taxon>
        <taxon>Aurantimonadaceae</taxon>
        <taxon>Fulvimarina</taxon>
    </lineage>
</organism>
<dbReference type="EMBL" id="FWXR01000002">
    <property type="protein sequence ID" value="SMC43039.1"/>
    <property type="molecule type" value="Genomic_DNA"/>
</dbReference>
<gene>
    <name evidence="1" type="ORF">SAMN06297251_102133</name>
</gene>
<accession>A0A1W1Z3P6</accession>